<comment type="caution">
    <text evidence="1">The sequence shown here is derived from an EMBL/GenBank/DDBJ whole genome shotgun (WGS) entry which is preliminary data.</text>
</comment>
<organism evidence="1 2">
    <name type="scientific">Paenibacillus phytorum</name>
    <dbReference type="NCBI Taxonomy" id="2654977"/>
    <lineage>
        <taxon>Bacteria</taxon>
        <taxon>Bacillati</taxon>
        <taxon>Bacillota</taxon>
        <taxon>Bacilli</taxon>
        <taxon>Bacillales</taxon>
        <taxon>Paenibacillaceae</taxon>
        <taxon>Paenibacillus</taxon>
    </lineage>
</organism>
<dbReference type="RefSeq" id="WP_171645388.1">
    <property type="nucleotide sequence ID" value="NZ_WHOA01000147.1"/>
</dbReference>
<keyword evidence="2" id="KW-1185">Reference proteome</keyword>
<sequence length="429" mass="50413">MKSRKIRDLCFIESKEYSLDKYELPQKLLLNSDIITKKDSKFYFNLTGFLVHNDNIFIVFPKNHKIPDDEPELLEHIRTLAGVLLRYQNETSLEENENELLFGNTSNDTAEGIAASLWIIRDYIEYGLIQRQFQSNTLSGSNIDWTRTINTSHPIFSSSGVVYTTPKYRKKSLDLNNILRSIHEYVVLRSFQKYGWILGYNTFDNVTINEELPCNEELATYLLSKELNSIFNDREIKLMNTLIEFINGSDNKNQKTTLDTLATNYFHNVWEAMCSFVFRNEYKTLKKYIPKPIWHLSDNRTESTHQRPDILIVRQNKLYILDAKYYNTPKSLPGWQDLVKQFFYAYSLKHKFRNMVNVLLFPSTVDDLLEFYGYVDIQNQPSLGKIQSFSLDTLSLMKDYSNYQYGRWMDVLILKINCLNDNAITSTQD</sequence>
<proteinExistence type="predicted"/>
<dbReference type="Pfam" id="PF09563">
    <property type="entry name" value="RE_LlaJI"/>
    <property type="match status" value="1"/>
</dbReference>
<evidence type="ECO:0000313" key="1">
    <source>
        <dbReference type="EMBL" id="NOU73989.1"/>
    </source>
</evidence>
<dbReference type="Proteomes" id="UP000616779">
    <property type="component" value="Unassembled WGS sequence"/>
</dbReference>
<protein>
    <submittedName>
        <fullName evidence="1">LlaJI family restriction endonuclease</fullName>
    </submittedName>
</protein>
<keyword evidence="1" id="KW-0378">Hydrolase</keyword>
<keyword evidence="1" id="KW-0540">Nuclease</keyword>
<evidence type="ECO:0000313" key="2">
    <source>
        <dbReference type="Proteomes" id="UP000616779"/>
    </source>
</evidence>
<reference evidence="1 2" key="1">
    <citation type="submission" date="2019-10" db="EMBL/GenBank/DDBJ databases">
        <title>Description of Paenibacillus terrestris sp. nov.</title>
        <authorList>
            <person name="Carlier A."/>
            <person name="Qi S."/>
        </authorList>
    </citation>
    <scope>NUCLEOTIDE SEQUENCE [LARGE SCALE GENOMIC DNA]</scope>
    <source>
        <strain evidence="1 2">LMG 31458</strain>
    </source>
</reference>
<keyword evidence="1" id="KW-0255">Endonuclease</keyword>
<dbReference type="InterPro" id="IPR018579">
    <property type="entry name" value="Restrct_endonuc_II_LlaJI"/>
</dbReference>
<accession>A0ABX1Y0H2</accession>
<name>A0ABX1Y0H2_9BACL</name>
<dbReference type="GO" id="GO:0004519">
    <property type="term" value="F:endonuclease activity"/>
    <property type="evidence" value="ECO:0007669"/>
    <property type="project" value="UniProtKB-KW"/>
</dbReference>
<dbReference type="EMBL" id="WHOA01000147">
    <property type="protein sequence ID" value="NOU73989.1"/>
    <property type="molecule type" value="Genomic_DNA"/>
</dbReference>
<gene>
    <name evidence="1" type="ORF">GC098_21740</name>
</gene>